<sequence>MPDISRIFYLLALVFLLMGLVSNILPNWPKLPGDMYFDKGGFKIYIPFTSAIIISVILTLVLNFLRK</sequence>
<evidence type="ECO:0000313" key="3">
    <source>
        <dbReference type="Proteomes" id="UP000178457"/>
    </source>
</evidence>
<dbReference type="Pfam" id="PF11146">
    <property type="entry name" value="DUF2905"/>
    <property type="match status" value="1"/>
</dbReference>
<comment type="caution">
    <text evidence="2">The sequence shown here is derived from an EMBL/GenBank/DDBJ whole genome shotgun (WGS) entry which is preliminary data.</text>
</comment>
<feature type="transmembrane region" description="Helical" evidence="1">
    <location>
        <begin position="7"/>
        <end position="25"/>
    </location>
</feature>
<keyword evidence="1" id="KW-0812">Transmembrane</keyword>
<organism evidence="2 3">
    <name type="scientific">Candidatus Daviesbacteria bacterium RIFCSPHIGHO2_01_FULL_36_37</name>
    <dbReference type="NCBI Taxonomy" id="1797758"/>
    <lineage>
        <taxon>Bacteria</taxon>
        <taxon>Candidatus Daviesiibacteriota</taxon>
    </lineage>
</organism>
<dbReference type="PANTHER" id="PTHR36443:SF1">
    <property type="entry name" value="BSR5223 PROTEIN"/>
    <property type="match status" value="1"/>
</dbReference>
<dbReference type="PANTHER" id="PTHR36443">
    <property type="entry name" value="BSR5223 PROTEIN"/>
    <property type="match status" value="1"/>
</dbReference>
<gene>
    <name evidence="2" type="ORF">A2858_01605</name>
</gene>
<dbReference type="EMBL" id="MFCL01000014">
    <property type="protein sequence ID" value="OGE16417.1"/>
    <property type="molecule type" value="Genomic_DNA"/>
</dbReference>
<evidence type="ECO:0000313" key="2">
    <source>
        <dbReference type="EMBL" id="OGE16417.1"/>
    </source>
</evidence>
<proteinExistence type="predicted"/>
<feature type="transmembrane region" description="Helical" evidence="1">
    <location>
        <begin position="45"/>
        <end position="65"/>
    </location>
</feature>
<protein>
    <recommendedName>
        <fullName evidence="4">DUF2905 domain-containing protein</fullName>
    </recommendedName>
</protein>
<evidence type="ECO:0008006" key="4">
    <source>
        <dbReference type="Google" id="ProtNLM"/>
    </source>
</evidence>
<keyword evidence="1" id="KW-1133">Transmembrane helix</keyword>
<dbReference type="AlphaFoldDB" id="A0A1F5IJ93"/>
<dbReference type="InterPro" id="IPR021320">
    <property type="entry name" value="DUF2905"/>
</dbReference>
<name>A0A1F5IJ93_9BACT</name>
<keyword evidence="1" id="KW-0472">Membrane</keyword>
<reference evidence="2 3" key="1">
    <citation type="journal article" date="2016" name="Nat. Commun.">
        <title>Thousands of microbial genomes shed light on interconnected biogeochemical processes in an aquifer system.</title>
        <authorList>
            <person name="Anantharaman K."/>
            <person name="Brown C.T."/>
            <person name="Hug L.A."/>
            <person name="Sharon I."/>
            <person name="Castelle C.J."/>
            <person name="Probst A.J."/>
            <person name="Thomas B.C."/>
            <person name="Singh A."/>
            <person name="Wilkins M.J."/>
            <person name="Karaoz U."/>
            <person name="Brodie E.L."/>
            <person name="Williams K.H."/>
            <person name="Hubbard S.S."/>
            <person name="Banfield J.F."/>
        </authorList>
    </citation>
    <scope>NUCLEOTIDE SEQUENCE [LARGE SCALE GENOMIC DNA]</scope>
</reference>
<accession>A0A1F5IJ93</accession>
<evidence type="ECO:0000256" key="1">
    <source>
        <dbReference type="SAM" id="Phobius"/>
    </source>
</evidence>
<dbReference type="Proteomes" id="UP000178457">
    <property type="component" value="Unassembled WGS sequence"/>
</dbReference>